<accession>A0A914L6B6</accession>
<evidence type="ECO:0000256" key="1">
    <source>
        <dbReference type="SAM" id="Phobius"/>
    </source>
</evidence>
<proteinExistence type="predicted"/>
<protein>
    <submittedName>
        <fullName evidence="3">Candidate secreted effector</fullName>
    </submittedName>
</protein>
<evidence type="ECO:0000313" key="3">
    <source>
        <dbReference type="WBParaSite" id="Minc3s00300g09711"/>
    </source>
</evidence>
<dbReference type="Proteomes" id="UP000887563">
    <property type="component" value="Unplaced"/>
</dbReference>
<keyword evidence="1" id="KW-0472">Membrane</keyword>
<feature type="transmembrane region" description="Helical" evidence="1">
    <location>
        <begin position="33"/>
        <end position="50"/>
    </location>
</feature>
<keyword evidence="1" id="KW-0812">Transmembrane</keyword>
<dbReference type="AlphaFoldDB" id="A0A914L6B6"/>
<dbReference type="WBParaSite" id="Minc3s00300g09711">
    <property type="protein sequence ID" value="Minc3s00300g09711"/>
    <property type="gene ID" value="Minc3s00300g09711"/>
</dbReference>
<keyword evidence="2" id="KW-1185">Reference proteome</keyword>
<keyword evidence="1" id="KW-1133">Transmembrane helix</keyword>
<sequence>MKKMGEKGGISYWIALLLYVLLAIKIQNKQKQLTIIILYQLIILLIMNRLKYLN</sequence>
<name>A0A914L6B6_MELIC</name>
<reference evidence="3" key="1">
    <citation type="submission" date="2022-11" db="UniProtKB">
        <authorList>
            <consortium name="WormBaseParasite"/>
        </authorList>
    </citation>
    <scope>IDENTIFICATION</scope>
</reference>
<organism evidence="2 3">
    <name type="scientific">Meloidogyne incognita</name>
    <name type="common">Southern root-knot nematode worm</name>
    <name type="synonym">Oxyuris incognita</name>
    <dbReference type="NCBI Taxonomy" id="6306"/>
    <lineage>
        <taxon>Eukaryota</taxon>
        <taxon>Metazoa</taxon>
        <taxon>Ecdysozoa</taxon>
        <taxon>Nematoda</taxon>
        <taxon>Chromadorea</taxon>
        <taxon>Rhabditida</taxon>
        <taxon>Tylenchina</taxon>
        <taxon>Tylenchomorpha</taxon>
        <taxon>Tylenchoidea</taxon>
        <taxon>Meloidogynidae</taxon>
        <taxon>Meloidogyninae</taxon>
        <taxon>Meloidogyne</taxon>
        <taxon>Meloidogyne incognita group</taxon>
    </lineage>
</organism>
<evidence type="ECO:0000313" key="2">
    <source>
        <dbReference type="Proteomes" id="UP000887563"/>
    </source>
</evidence>